<protein>
    <submittedName>
        <fullName evidence="1">Uncharacterized protein</fullName>
    </submittedName>
</protein>
<evidence type="ECO:0000313" key="2">
    <source>
        <dbReference type="Proteomes" id="UP001143856"/>
    </source>
</evidence>
<reference evidence="1" key="1">
    <citation type="submission" date="2022-10" db="EMBL/GenBank/DDBJ databases">
        <title>Genome Sequence of Xylaria curta.</title>
        <authorList>
            <person name="Buettner E."/>
        </authorList>
    </citation>
    <scope>NUCLEOTIDE SEQUENCE</scope>
    <source>
        <strain evidence="1">Babe10</strain>
    </source>
</reference>
<name>A0ACC1PE11_9PEZI</name>
<dbReference type="Proteomes" id="UP001143856">
    <property type="component" value="Unassembled WGS sequence"/>
</dbReference>
<gene>
    <name evidence="1" type="ORF">NUW58_g3142</name>
</gene>
<proteinExistence type="predicted"/>
<evidence type="ECO:0000313" key="1">
    <source>
        <dbReference type="EMBL" id="KAJ2990064.1"/>
    </source>
</evidence>
<accession>A0ACC1PE11</accession>
<sequence>MAKMKSSTLIAATLLGAVSALPGPAAVITAAPSVKDIGTNAAADGASASCTTDCWASYAECHGSLTFVYLYHPPKLWVTPSSPSEMRFLTIAAAALAAAKGAYAVDIQKAIIMSFPRETPDDVVSRAMDDIRKAGGIITHEYKLLKGFAAKAPQKIIESVTAWSTEYHAVIEEDQIVEISDTPAK</sequence>
<keyword evidence="2" id="KW-1185">Reference proteome</keyword>
<organism evidence="1 2">
    <name type="scientific">Xylaria curta</name>
    <dbReference type="NCBI Taxonomy" id="42375"/>
    <lineage>
        <taxon>Eukaryota</taxon>
        <taxon>Fungi</taxon>
        <taxon>Dikarya</taxon>
        <taxon>Ascomycota</taxon>
        <taxon>Pezizomycotina</taxon>
        <taxon>Sordariomycetes</taxon>
        <taxon>Xylariomycetidae</taxon>
        <taxon>Xylariales</taxon>
        <taxon>Xylariaceae</taxon>
        <taxon>Xylaria</taxon>
    </lineage>
</organism>
<dbReference type="EMBL" id="JAPDGR010000457">
    <property type="protein sequence ID" value="KAJ2990064.1"/>
    <property type="molecule type" value="Genomic_DNA"/>
</dbReference>
<comment type="caution">
    <text evidence="1">The sequence shown here is derived from an EMBL/GenBank/DDBJ whole genome shotgun (WGS) entry which is preliminary data.</text>
</comment>